<name>A0A167XJ28_9AGAM</name>
<feature type="region of interest" description="Disordered" evidence="1">
    <location>
        <begin position="69"/>
        <end position="96"/>
    </location>
</feature>
<evidence type="ECO:0000313" key="3">
    <source>
        <dbReference type="Proteomes" id="UP000076532"/>
    </source>
</evidence>
<reference evidence="2 3" key="1">
    <citation type="journal article" date="2016" name="Mol. Biol. Evol.">
        <title>Comparative Genomics of Early-Diverging Mushroom-Forming Fungi Provides Insights into the Origins of Lignocellulose Decay Capabilities.</title>
        <authorList>
            <person name="Nagy L.G."/>
            <person name="Riley R."/>
            <person name="Tritt A."/>
            <person name="Adam C."/>
            <person name="Daum C."/>
            <person name="Floudas D."/>
            <person name="Sun H."/>
            <person name="Yadav J.S."/>
            <person name="Pangilinan J."/>
            <person name="Larsson K.H."/>
            <person name="Matsuura K."/>
            <person name="Barry K."/>
            <person name="Labutti K."/>
            <person name="Kuo R."/>
            <person name="Ohm R.A."/>
            <person name="Bhattacharya S.S."/>
            <person name="Shirouzu T."/>
            <person name="Yoshinaga Y."/>
            <person name="Martin F.M."/>
            <person name="Grigoriev I.V."/>
            <person name="Hibbett D.S."/>
        </authorList>
    </citation>
    <scope>NUCLEOTIDE SEQUENCE [LARGE SCALE GENOMIC DNA]</scope>
    <source>
        <strain evidence="2 3">CBS 109695</strain>
    </source>
</reference>
<sequence length="132" mass="14162">MSSECSQAVSAYPSLSSYPAEFRGATDYPQTPSAQYLLHHWNHTRAHYYCDECGALVCTTGGITYHGTTTTNQDGDASENSSSDRSGGGVGLRRSPAIGRQRPALVCMSPVHRIRSRGGPIARYAESIGHAL</sequence>
<accession>A0A167XJ28</accession>
<organism evidence="2 3">
    <name type="scientific">Athelia psychrophila</name>
    <dbReference type="NCBI Taxonomy" id="1759441"/>
    <lineage>
        <taxon>Eukaryota</taxon>
        <taxon>Fungi</taxon>
        <taxon>Dikarya</taxon>
        <taxon>Basidiomycota</taxon>
        <taxon>Agaricomycotina</taxon>
        <taxon>Agaricomycetes</taxon>
        <taxon>Agaricomycetidae</taxon>
        <taxon>Atheliales</taxon>
        <taxon>Atheliaceae</taxon>
        <taxon>Athelia</taxon>
    </lineage>
</organism>
<proteinExistence type="predicted"/>
<feature type="compositionally biased region" description="Polar residues" evidence="1">
    <location>
        <begin position="72"/>
        <end position="85"/>
    </location>
</feature>
<protein>
    <submittedName>
        <fullName evidence="2">Uncharacterized protein</fullName>
    </submittedName>
</protein>
<dbReference type="AlphaFoldDB" id="A0A167XJ28"/>
<keyword evidence="3" id="KW-1185">Reference proteome</keyword>
<dbReference type="EMBL" id="KV417756">
    <property type="protein sequence ID" value="KZP07269.1"/>
    <property type="molecule type" value="Genomic_DNA"/>
</dbReference>
<evidence type="ECO:0000256" key="1">
    <source>
        <dbReference type="SAM" id="MobiDB-lite"/>
    </source>
</evidence>
<dbReference type="Proteomes" id="UP000076532">
    <property type="component" value="Unassembled WGS sequence"/>
</dbReference>
<evidence type="ECO:0000313" key="2">
    <source>
        <dbReference type="EMBL" id="KZP07269.1"/>
    </source>
</evidence>
<gene>
    <name evidence="2" type="ORF">FIBSPDRAFT_902167</name>
</gene>